<comment type="caution">
    <text evidence="1">The sequence shown here is derived from an EMBL/GenBank/DDBJ whole genome shotgun (WGS) entry which is preliminary data.</text>
</comment>
<reference evidence="1" key="1">
    <citation type="submission" date="2023-07" db="EMBL/GenBank/DDBJ databases">
        <authorList>
            <person name="Kim M.K."/>
        </authorList>
    </citation>
    <scope>NUCLEOTIDE SEQUENCE</scope>
    <source>
        <strain evidence="1">ASUV-10-1</strain>
    </source>
</reference>
<gene>
    <name evidence="1" type="ORF">Q5H93_12390</name>
</gene>
<protein>
    <submittedName>
        <fullName evidence="1">Uncharacterized protein</fullName>
    </submittedName>
</protein>
<keyword evidence="2" id="KW-1185">Reference proteome</keyword>
<organism evidence="1 2">
    <name type="scientific">Hymenobacter aranciens</name>
    <dbReference type="NCBI Taxonomy" id="3063996"/>
    <lineage>
        <taxon>Bacteria</taxon>
        <taxon>Pseudomonadati</taxon>
        <taxon>Bacteroidota</taxon>
        <taxon>Cytophagia</taxon>
        <taxon>Cytophagales</taxon>
        <taxon>Hymenobacteraceae</taxon>
        <taxon>Hymenobacter</taxon>
    </lineage>
</organism>
<name>A0ABT9BB83_9BACT</name>
<sequence length="67" mass="7589">MAKKTLPQLPADVAAKYRATIVPTVVILPTLQRRIDMTKLTVAEADELVKLKEFPYLVLKRQRKKAA</sequence>
<dbReference type="EMBL" id="JAUQSY010000007">
    <property type="protein sequence ID" value="MDO7875534.1"/>
    <property type="molecule type" value="Genomic_DNA"/>
</dbReference>
<dbReference type="Proteomes" id="UP001176429">
    <property type="component" value="Unassembled WGS sequence"/>
</dbReference>
<dbReference type="RefSeq" id="WP_305006845.1">
    <property type="nucleotide sequence ID" value="NZ_JAUQSY010000007.1"/>
</dbReference>
<proteinExistence type="predicted"/>
<evidence type="ECO:0000313" key="1">
    <source>
        <dbReference type="EMBL" id="MDO7875534.1"/>
    </source>
</evidence>
<evidence type="ECO:0000313" key="2">
    <source>
        <dbReference type="Proteomes" id="UP001176429"/>
    </source>
</evidence>
<accession>A0ABT9BB83</accession>